<dbReference type="EMBL" id="APJX01000007">
    <property type="protein sequence ID" value="EMS78655.1"/>
    <property type="molecule type" value="Genomic_DNA"/>
</dbReference>
<feature type="active site" description="Acyl-ester intermediate" evidence="10">
    <location>
        <position position="177"/>
    </location>
</feature>
<dbReference type="InterPro" id="IPR020556">
    <property type="entry name" value="Amidase_CS"/>
</dbReference>
<sequence length="493" mass="52899">MDLHTLSLARAARMLDEKKISSTELTRAYLDRIKTHDSTLNSFITADADAALAQAAAADDQIASNNHTPFTGIPMALKDLLCTQGMRTTCGSKILDNFVPRYDATVVEKLRQSHGVIIGKTNMDEFAMGSSTENSAYFPTRNPWHVDYVPGGSSGGSAAAVAAQFCSAALGSDTGGSIRQPASHCGVVGLKPTYGRVSRYGLVSYASSLDQIGPITRTVEDAALMMNLIAGHDPKDSTSAPEPVPDFTSGLTAFDKNGLKGMTVGIPKEYLDMPGIDPDVRAVFDNVRTLMESLGATIQSVSLPHTDYVVAAYYIIAPCEASSNLARFDGVKYGFRARDTADLLDMYKQTKSTGFGPEVQRRIIIGTYALSAGYYDAYYGKASQVRALIMADFAKAFETCDILLSPVAPTPAFRIKEKIDDPLTMYLTDIFTLSANMAAVPGISVPAGFSAAGLPIGIQMMAGRFDELSLIRAGYGVEKSMNLEPRFPDIPDM</sequence>
<evidence type="ECO:0000259" key="11">
    <source>
        <dbReference type="Pfam" id="PF01425"/>
    </source>
</evidence>
<feature type="domain" description="Amidase" evidence="11">
    <location>
        <begin position="24"/>
        <end position="469"/>
    </location>
</feature>
<evidence type="ECO:0000256" key="3">
    <source>
        <dbReference type="ARBA" id="ARBA00012739"/>
    </source>
</evidence>
<dbReference type="Pfam" id="PF01425">
    <property type="entry name" value="Amidase"/>
    <property type="match status" value="1"/>
</dbReference>
<evidence type="ECO:0000256" key="5">
    <source>
        <dbReference type="ARBA" id="ARBA00022598"/>
    </source>
</evidence>
<evidence type="ECO:0000256" key="2">
    <source>
        <dbReference type="ARBA" id="ARBA00011123"/>
    </source>
</evidence>
<dbReference type="PANTHER" id="PTHR11895:SF151">
    <property type="entry name" value="GLUTAMYL-TRNA(GLN) AMIDOTRANSFERASE SUBUNIT A"/>
    <property type="match status" value="1"/>
</dbReference>
<evidence type="ECO:0000256" key="4">
    <source>
        <dbReference type="ARBA" id="ARBA00014428"/>
    </source>
</evidence>
<evidence type="ECO:0000256" key="10">
    <source>
        <dbReference type="HAMAP-Rule" id="MF_00120"/>
    </source>
</evidence>
<dbReference type="GO" id="GO:0016740">
    <property type="term" value="F:transferase activity"/>
    <property type="evidence" value="ECO:0007669"/>
    <property type="project" value="UniProtKB-KW"/>
</dbReference>
<evidence type="ECO:0000256" key="8">
    <source>
        <dbReference type="ARBA" id="ARBA00022917"/>
    </source>
</evidence>
<comment type="caution">
    <text evidence="12">The sequence shown here is derived from an EMBL/GenBank/DDBJ whole genome shotgun (WGS) entry which is preliminary data.</text>
</comment>
<organism evidence="12 13">
    <name type="scientific">Desulfotignum phosphitoxidans DSM 13687</name>
    <dbReference type="NCBI Taxonomy" id="1286635"/>
    <lineage>
        <taxon>Bacteria</taxon>
        <taxon>Pseudomonadati</taxon>
        <taxon>Thermodesulfobacteriota</taxon>
        <taxon>Desulfobacteria</taxon>
        <taxon>Desulfobacterales</taxon>
        <taxon>Desulfobacteraceae</taxon>
        <taxon>Desulfotignum</taxon>
    </lineage>
</organism>
<keyword evidence="6 10" id="KW-0547">Nucleotide-binding</keyword>
<evidence type="ECO:0000256" key="9">
    <source>
        <dbReference type="ARBA" id="ARBA00047407"/>
    </source>
</evidence>
<dbReference type="InterPro" id="IPR004412">
    <property type="entry name" value="GatA"/>
</dbReference>
<comment type="catalytic activity">
    <reaction evidence="9 10">
        <text>L-glutamyl-tRNA(Gln) + L-glutamine + ATP + H2O = L-glutaminyl-tRNA(Gln) + L-glutamate + ADP + phosphate + H(+)</text>
        <dbReference type="Rhea" id="RHEA:17521"/>
        <dbReference type="Rhea" id="RHEA-COMP:9681"/>
        <dbReference type="Rhea" id="RHEA-COMP:9684"/>
        <dbReference type="ChEBI" id="CHEBI:15377"/>
        <dbReference type="ChEBI" id="CHEBI:15378"/>
        <dbReference type="ChEBI" id="CHEBI:29985"/>
        <dbReference type="ChEBI" id="CHEBI:30616"/>
        <dbReference type="ChEBI" id="CHEBI:43474"/>
        <dbReference type="ChEBI" id="CHEBI:58359"/>
        <dbReference type="ChEBI" id="CHEBI:78520"/>
        <dbReference type="ChEBI" id="CHEBI:78521"/>
        <dbReference type="ChEBI" id="CHEBI:456216"/>
        <dbReference type="EC" id="6.3.5.7"/>
    </reaction>
</comment>
<dbReference type="GO" id="GO:0030956">
    <property type="term" value="C:glutamyl-tRNA(Gln) amidotransferase complex"/>
    <property type="evidence" value="ECO:0007669"/>
    <property type="project" value="InterPro"/>
</dbReference>
<keyword evidence="5 10" id="KW-0436">Ligase</keyword>
<dbReference type="PROSITE" id="PS00571">
    <property type="entry name" value="AMIDASES"/>
    <property type="match status" value="1"/>
</dbReference>
<comment type="similarity">
    <text evidence="1 10">Belongs to the amidase family. GatA subfamily.</text>
</comment>
<dbReference type="EC" id="6.3.5.7" evidence="3 10"/>
<evidence type="ECO:0000313" key="12">
    <source>
        <dbReference type="EMBL" id="EMS78655.1"/>
    </source>
</evidence>
<dbReference type="SUPFAM" id="SSF75304">
    <property type="entry name" value="Amidase signature (AS) enzymes"/>
    <property type="match status" value="1"/>
</dbReference>
<keyword evidence="13" id="KW-1185">Reference proteome</keyword>
<dbReference type="Gene3D" id="3.90.1300.10">
    <property type="entry name" value="Amidase signature (AS) domain"/>
    <property type="match status" value="1"/>
</dbReference>
<dbReference type="GO" id="GO:0006412">
    <property type="term" value="P:translation"/>
    <property type="evidence" value="ECO:0007669"/>
    <property type="project" value="UniProtKB-UniRule"/>
</dbReference>
<proteinExistence type="inferred from homology"/>
<feature type="active site" description="Charge relay system" evidence="10">
    <location>
        <position position="78"/>
    </location>
</feature>
<dbReference type="PANTHER" id="PTHR11895">
    <property type="entry name" value="TRANSAMIDASE"/>
    <property type="match status" value="1"/>
</dbReference>
<gene>
    <name evidence="10 12" type="primary">gatA</name>
    <name evidence="12" type="ORF">Dpo_7c01310</name>
</gene>
<evidence type="ECO:0000256" key="6">
    <source>
        <dbReference type="ARBA" id="ARBA00022741"/>
    </source>
</evidence>
<comment type="subunit">
    <text evidence="2 10">Heterotrimer of A, B and C subunits.</text>
</comment>
<dbReference type="GO" id="GO:0005524">
    <property type="term" value="F:ATP binding"/>
    <property type="evidence" value="ECO:0007669"/>
    <property type="project" value="UniProtKB-KW"/>
</dbReference>
<keyword evidence="12" id="KW-0808">Transferase</keyword>
<evidence type="ECO:0000313" key="13">
    <source>
        <dbReference type="Proteomes" id="UP000014216"/>
    </source>
</evidence>
<dbReference type="InterPro" id="IPR023631">
    <property type="entry name" value="Amidase_dom"/>
</dbReference>
<keyword evidence="7 10" id="KW-0067">ATP-binding</keyword>
<dbReference type="PATRIC" id="fig|1286635.3.peg.3299"/>
<comment type="function">
    <text evidence="10">Allows the formation of correctly charged Gln-tRNA(Gln) through the transamidation of misacylated Glu-tRNA(Gln) in organisms which lack glutaminyl-tRNA synthetase. The reaction takes place in the presence of glutamine and ATP through an activated gamma-phospho-Glu-tRNA(Gln).</text>
</comment>
<evidence type="ECO:0000256" key="7">
    <source>
        <dbReference type="ARBA" id="ARBA00022840"/>
    </source>
</evidence>
<name>S0FVB8_9BACT</name>
<feature type="active site" description="Charge relay system" evidence="10">
    <location>
        <position position="153"/>
    </location>
</feature>
<dbReference type="OrthoDB" id="9811471at2"/>
<keyword evidence="8 10" id="KW-0648">Protein biosynthesis</keyword>
<dbReference type="Proteomes" id="UP000014216">
    <property type="component" value="Unassembled WGS sequence"/>
</dbReference>
<protein>
    <recommendedName>
        <fullName evidence="4 10">Glutamyl-tRNA(Gln) amidotransferase subunit A</fullName>
        <shortName evidence="10">Glu-ADT subunit A</shortName>
        <ecNumber evidence="3 10">6.3.5.7</ecNumber>
    </recommendedName>
</protein>
<dbReference type="GO" id="GO:0050567">
    <property type="term" value="F:glutaminyl-tRNA synthase (glutamine-hydrolyzing) activity"/>
    <property type="evidence" value="ECO:0007669"/>
    <property type="project" value="UniProtKB-UniRule"/>
</dbReference>
<dbReference type="RefSeq" id="WP_006967122.1">
    <property type="nucleotide sequence ID" value="NZ_APJX01000007.1"/>
</dbReference>
<dbReference type="HAMAP" id="MF_00120">
    <property type="entry name" value="GatA"/>
    <property type="match status" value="1"/>
</dbReference>
<evidence type="ECO:0000256" key="1">
    <source>
        <dbReference type="ARBA" id="ARBA00008069"/>
    </source>
</evidence>
<dbReference type="InterPro" id="IPR036928">
    <property type="entry name" value="AS_sf"/>
</dbReference>
<dbReference type="NCBIfam" id="TIGR00132">
    <property type="entry name" value="gatA"/>
    <property type="match status" value="1"/>
</dbReference>
<dbReference type="InterPro" id="IPR000120">
    <property type="entry name" value="Amidase"/>
</dbReference>
<accession>S0FVB8</accession>
<reference evidence="12 13" key="1">
    <citation type="journal article" date="2013" name="Genome Announc.">
        <title>Draft Genome Sequence of Desulfotignum phosphitoxidans DSM 13687 Strain FiPS-3.</title>
        <authorList>
            <person name="Poehlein A."/>
            <person name="Daniel R."/>
            <person name="Simeonova D.D."/>
        </authorList>
    </citation>
    <scope>NUCLEOTIDE SEQUENCE [LARGE SCALE GENOMIC DNA]</scope>
    <source>
        <strain evidence="12 13">DSM 13687</strain>
    </source>
</reference>
<dbReference type="AlphaFoldDB" id="S0FVB8"/>